<evidence type="ECO:0000313" key="15">
    <source>
        <dbReference type="EMBL" id="AYC65904.1"/>
    </source>
</evidence>
<dbReference type="PANTHER" id="PTHR11432">
    <property type="entry name" value="NADH DEHYDROGENASE SUBUNIT 1"/>
    <property type="match status" value="1"/>
</dbReference>
<comment type="function">
    <text evidence="1">Core subunit of the mitochondrial membrane respiratory chain NADH dehydrogenase (Complex I) that is believed to belong to the minimal assembly required for catalysis. Complex I functions in the transfer of electrons from NADH to the respiratory chain. The immediate electron acceptor for the enzyme is believed to be ubiquinone.</text>
</comment>
<name>A0A386B2S4_9NEOP</name>
<evidence type="ECO:0000256" key="10">
    <source>
        <dbReference type="ARBA" id="ARBA00023128"/>
    </source>
</evidence>
<keyword evidence="12" id="KW-0520">NAD</keyword>
<feature type="transmembrane region" description="Helical" evidence="14">
    <location>
        <begin position="232"/>
        <end position="253"/>
    </location>
</feature>
<evidence type="ECO:0000256" key="13">
    <source>
        <dbReference type="RuleBase" id="RU000473"/>
    </source>
</evidence>
<keyword evidence="11 14" id="KW-0472">Membrane</keyword>
<keyword evidence="9 13" id="KW-0830">Ubiquinone</keyword>
<dbReference type="InterPro" id="IPR001694">
    <property type="entry name" value="NADH_UbQ_OxRdtase_su1/FPO"/>
</dbReference>
<dbReference type="EMBL" id="MH001228">
    <property type="protein sequence ID" value="AYC65904.1"/>
    <property type="molecule type" value="Genomic_DNA"/>
</dbReference>
<dbReference type="GeneID" id="38279792"/>
<feature type="transmembrane region" description="Helical" evidence="14">
    <location>
        <begin position="80"/>
        <end position="105"/>
    </location>
</feature>
<evidence type="ECO:0000256" key="4">
    <source>
        <dbReference type="ARBA" id="ARBA00021009"/>
    </source>
</evidence>
<dbReference type="CTD" id="4535"/>
<evidence type="ECO:0000256" key="14">
    <source>
        <dbReference type="SAM" id="Phobius"/>
    </source>
</evidence>
<dbReference type="RefSeq" id="YP_009519730.1">
    <property type="nucleotide sequence ID" value="NC_039530.1"/>
</dbReference>
<feature type="transmembrane region" description="Helical" evidence="14">
    <location>
        <begin position="111"/>
        <end position="130"/>
    </location>
</feature>
<feature type="transmembrane region" description="Helical" evidence="14">
    <location>
        <begin position="181"/>
        <end position="201"/>
    </location>
</feature>
<dbReference type="AlphaFoldDB" id="A0A386B2S4"/>
<keyword evidence="7" id="KW-0999">Mitochondrion inner membrane</keyword>
<comment type="similarity">
    <text evidence="3 12">Belongs to the complex I subunit 1 family.</text>
</comment>
<geneLocation type="mitochondrion" evidence="15"/>
<keyword evidence="6 12" id="KW-0812">Transmembrane</keyword>
<dbReference type="EC" id="7.1.1.2" evidence="13"/>
<evidence type="ECO:0000256" key="6">
    <source>
        <dbReference type="ARBA" id="ARBA00022692"/>
    </source>
</evidence>
<accession>A0A386B2S4</accession>
<dbReference type="PANTHER" id="PTHR11432:SF3">
    <property type="entry name" value="NADH-UBIQUINONE OXIDOREDUCTASE CHAIN 1"/>
    <property type="match status" value="1"/>
</dbReference>
<evidence type="ECO:0000256" key="2">
    <source>
        <dbReference type="ARBA" id="ARBA00004448"/>
    </source>
</evidence>
<protein>
    <recommendedName>
        <fullName evidence="4 13">NADH-ubiquinone oxidoreductase chain 1</fullName>
        <ecNumber evidence="13">7.1.1.2</ecNumber>
    </recommendedName>
</protein>
<evidence type="ECO:0000256" key="5">
    <source>
        <dbReference type="ARBA" id="ARBA00022448"/>
    </source>
</evidence>
<dbReference type="InterPro" id="IPR018086">
    <property type="entry name" value="NADH_UbQ_OxRdtase_su1_CS"/>
</dbReference>
<dbReference type="GO" id="GO:0003954">
    <property type="term" value="F:NADH dehydrogenase activity"/>
    <property type="evidence" value="ECO:0007669"/>
    <property type="project" value="TreeGrafter"/>
</dbReference>
<comment type="subcellular location">
    <subcellularLocation>
        <location evidence="2 12">Mitochondrion inner membrane</location>
        <topology evidence="2 12">Multi-pass membrane protein</topology>
    </subcellularLocation>
</comment>
<dbReference type="Pfam" id="PF00146">
    <property type="entry name" value="NADHdh"/>
    <property type="match status" value="1"/>
</dbReference>
<evidence type="ECO:0000256" key="1">
    <source>
        <dbReference type="ARBA" id="ARBA00003257"/>
    </source>
</evidence>
<evidence type="ECO:0000256" key="7">
    <source>
        <dbReference type="ARBA" id="ARBA00022792"/>
    </source>
</evidence>
<feature type="transmembrane region" description="Helical" evidence="14">
    <location>
        <begin position="151"/>
        <end position="169"/>
    </location>
</feature>
<dbReference type="PROSITE" id="PS00668">
    <property type="entry name" value="COMPLEX1_ND1_2"/>
    <property type="match status" value="1"/>
</dbReference>
<evidence type="ECO:0000256" key="8">
    <source>
        <dbReference type="ARBA" id="ARBA00022989"/>
    </source>
</evidence>
<evidence type="ECO:0000256" key="11">
    <source>
        <dbReference type="ARBA" id="ARBA00023136"/>
    </source>
</evidence>
<keyword evidence="5" id="KW-0813">Transport</keyword>
<keyword evidence="10 13" id="KW-0496">Mitochondrion</keyword>
<evidence type="ECO:0000256" key="12">
    <source>
        <dbReference type="RuleBase" id="RU000471"/>
    </source>
</evidence>
<reference evidence="15" key="1">
    <citation type="journal article" date="2018" name="Syst. Biol.">
        <title>Mitochondrial Genome Fragmentation Unites the Parasitic Lice of Eutherian Mammals.</title>
        <authorList>
            <person name="Song F."/>
            <person name="Li H."/>
            <person name="Liu G.-H."/>
            <person name="Wang W."/>
            <person name="James P."/>
            <person name="Colwell D.D."/>
            <person name="Tran A."/>
            <person name="Gong S."/>
            <person name="Cai W."/>
            <person name="Shao R."/>
        </authorList>
    </citation>
    <scope>NUCLEOTIDE SEQUENCE</scope>
</reference>
<evidence type="ECO:0000256" key="3">
    <source>
        <dbReference type="ARBA" id="ARBA00010535"/>
    </source>
</evidence>
<dbReference type="GO" id="GO:0009060">
    <property type="term" value="P:aerobic respiration"/>
    <property type="evidence" value="ECO:0007669"/>
    <property type="project" value="TreeGrafter"/>
</dbReference>
<feature type="transmembrane region" description="Helical" evidence="14">
    <location>
        <begin position="259"/>
        <end position="279"/>
    </location>
</feature>
<feature type="transmembrane region" description="Helical" evidence="14">
    <location>
        <begin position="291"/>
        <end position="315"/>
    </location>
</feature>
<comment type="catalytic activity">
    <reaction evidence="13">
        <text>a ubiquinone + NADH + 5 H(+)(in) = a ubiquinol + NAD(+) + 4 H(+)(out)</text>
        <dbReference type="Rhea" id="RHEA:29091"/>
        <dbReference type="Rhea" id="RHEA-COMP:9565"/>
        <dbReference type="Rhea" id="RHEA-COMP:9566"/>
        <dbReference type="ChEBI" id="CHEBI:15378"/>
        <dbReference type="ChEBI" id="CHEBI:16389"/>
        <dbReference type="ChEBI" id="CHEBI:17976"/>
        <dbReference type="ChEBI" id="CHEBI:57540"/>
        <dbReference type="ChEBI" id="CHEBI:57945"/>
        <dbReference type="EC" id="7.1.1.2"/>
    </reaction>
</comment>
<sequence>MPFMMEMFNFFLILLQELLFLVMILLSVAFFSLMERKILSYVHFRKGPNKVIISGFLQPFADALKLLTKDDSPVLWSNKILYFFSPLFMFVLAMISWVVFPFFWGVTSNKLSFLITIIIMGLSVYGIMFSGWSSNSTYSMLGSMRSISQSISYEVVLSFIFLSMIFIISDYSIEMFYDWKLMKIFIFSPFLLSLTCFSLLAEMNRTPFDLAEGESELVSGYSVEYGGVSYTVIFLSENIMIFFSSFLITYFFFNNLTFFMNFFMFSFMSAMICLIRGVLPRFRYDKLMMICWMVMLPLILLNFNLIVLLCNFFNFKKIFIFCLKKKKQVIVSWKGGSDAIELMIIN</sequence>
<evidence type="ECO:0000256" key="9">
    <source>
        <dbReference type="ARBA" id="ARBA00023075"/>
    </source>
</evidence>
<dbReference type="GO" id="GO:0005743">
    <property type="term" value="C:mitochondrial inner membrane"/>
    <property type="evidence" value="ECO:0007669"/>
    <property type="project" value="UniProtKB-SubCell"/>
</dbReference>
<dbReference type="GO" id="GO:0008137">
    <property type="term" value="F:NADH dehydrogenase (ubiquinone) activity"/>
    <property type="evidence" value="ECO:0007669"/>
    <property type="project" value="UniProtKB-EC"/>
</dbReference>
<organism evidence="15">
    <name type="scientific">Colpocephalum griffoneae</name>
    <dbReference type="NCBI Taxonomy" id="2358484"/>
    <lineage>
        <taxon>Eukaryota</taxon>
        <taxon>Metazoa</taxon>
        <taxon>Ecdysozoa</taxon>
        <taxon>Arthropoda</taxon>
        <taxon>Hexapoda</taxon>
        <taxon>Insecta</taxon>
        <taxon>Pterygota</taxon>
        <taxon>Neoptera</taxon>
        <taxon>Paraneoptera</taxon>
        <taxon>Psocodea</taxon>
        <taxon>Troctomorpha</taxon>
        <taxon>Phthiraptera</taxon>
        <taxon>Amblycera</taxon>
        <taxon>Menoponidae</taxon>
        <taxon>Colpocephalum</taxon>
    </lineage>
</organism>
<proteinExistence type="inferred from homology"/>
<keyword evidence="8 14" id="KW-1133">Transmembrane helix</keyword>
<gene>
    <name evidence="15" type="primary">ND1</name>
</gene>
<feature type="transmembrane region" description="Helical" evidence="14">
    <location>
        <begin position="7"/>
        <end position="31"/>
    </location>
</feature>